<evidence type="ECO:0000259" key="2">
    <source>
        <dbReference type="PROSITE" id="PS50853"/>
    </source>
</evidence>
<evidence type="ECO:0000313" key="4">
    <source>
        <dbReference type="Proteomes" id="UP001152759"/>
    </source>
</evidence>
<dbReference type="Gene3D" id="2.60.40.10">
    <property type="entry name" value="Immunoglobulins"/>
    <property type="match status" value="1"/>
</dbReference>
<dbReference type="InterPro" id="IPR036116">
    <property type="entry name" value="FN3_sf"/>
</dbReference>
<dbReference type="CDD" id="cd00063">
    <property type="entry name" value="FN3"/>
    <property type="match status" value="1"/>
</dbReference>
<gene>
    <name evidence="3" type="ORF">BEMITA_LOCUS3337</name>
</gene>
<organism evidence="3 4">
    <name type="scientific">Bemisia tabaci</name>
    <name type="common">Sweetpotato whitefly</name>
    <name type="synonym">Aleurodes tabaci</name>
    <dbReference type="NCBI Taxonomy" id="7038"/>
    <lineage>
        <taxon>Eukaryota</taxon>
        <taxon>Metazoa</taxon>
        <taxon>Ecdysozoa</taxon>
        <taxon>Arthropoda</taxon>
        <taxon>Hexapoda</taxon>
        <taxon>Insecta</taxon>
        <taxon>Pterygota</taxon>
        <taxon>Neoptera</taxon>
        <taxon>Paraneoptera</taxon>
        <taxon>Hemiptera</taxon>
        <taxon>Sternorrhyncha</taxon>
        <taxon>Aleyrodoidea</taxon>
        <taxon>Aleyrodidae</taxon>
        <taxon>Aleyrodinae</taxon>
        <taxon>Bemisia</taxon>
    </lineage>
</organism>
<dbReference type="PROSITE" id="PS50853">
    <property type="entry name" value="FN3"/>
    <property type="match status" value="1"/>
</dbReference>
<feature type="signal peptide" evidence="1">
    <location>
        <begin position="1"/>
        <end position="22"/>
    </location>
</feature>
<evidence type="ECO:0000256" key="1">
    <source>
        <dbReference type="SAM" id="SignalP"/>
    </source>
</evidence>
<evidence type="ECO:0000313" key="3">
    <source>
        <dbReference type="EMBL" id="CAH0383950.1"/>
    </source>
</evidence>
<dbReference type="SUPFAM" id="SSF49265">
    <property type="entry name" value="Fibronectin type III"/>
    <property type="match status" value="1"/>
</dbReference>
<keyword evidence="4" id="KW-1185">Reference proteome</keyword>
<sequence length="314" mass="35718">MSLTLELVTFSALSLYITEILPASFDEDIEEYNQVTPGIDFPVKCPEKSKHYAKIYYEEDYLKVSDVYHNDDVKPLSDNGYYLVKNVTVNDSNDYVCVYKEKEIAPYTIHLMVIAIDPFDYLNHTQIFDFAGTPPIPDALLVKEEEVQLKKAGGTRRTGKEEIVAINDDKLHLDNEIEARDEEYPDEPQVMAHNQLGQFGDYNVGPAVNTTGLVPPSAPKVKRISPSSVEVSWSIKLNKGSPVDHYLVHHLTSLSLGVGGGSFWKCSKKIPPSTKWCVIDKLMPKYWYRFRVAAVFFNKQEIKVFGNRSEWLKL</sequence>
<dbReference type="SMART" id="SM00060">
    <property type="entry name" value="FN3"/>
    <property type="match status" value="1"/>
</dbReference>
<dbReference type="EMBL" id="OU963863">
    <property type="protein sequence ID" value="CAH0383950.1"/>
    <property type="molecule type" value="Genomic_DNA"/>
</dbReference>
<dbReference type="AlphaFoldDB" id="A0A9P0A4M8"/>
<keyword evidence="1" id="KW-0732">Signal</keyword>
<proteinExistence type="predicted"/>
<protein>
    <recommendedName>
        <fullName evidence="2">Fibronectin type-III domain-containing protein</fullName>
    </recommendedName>
</protein>
<reference evidence="3" key="1">
    <citation type="submission" date="2021-12" db="EMBL/GenBank/DDBJ databases">
        <authorList>
            <person name="King R."/>
        </authorList>
    </citation>
    <scope>NUCLEOTIDE SEQUENCE</scope>
</reference>
<dbReference type="Pfam" id="PF00041">
    <property type="entry name" value="fn3"/>
    <property type="match status" value="1"/>
</dbReference>
<dbReference type="InterPro" id="IPR013783">
    <property type="entry name" value="Ig-like_fold"/>
</dbReference>
<feature type="chain" id="PRO_5040223070" description="Fibronectin type-III domain-containing protein" evidence="1">
    <location>
        <begin position="23"/>
        <end position="314"/>
    </location>
</feature>
<name>A0A9P0A4M8_BEMTA</name>
<feature type="domain" description="Fibronectin type-III" evidence="2">
    <location>
        <begin position="215"/>
        <end position="314"/>
    </location>
</feature>
<dbReference type="InterPro" id="IPR003961">
    <property type="entry name" value="FN3_dom"/>
</dbReference>
<dbReference type="Proteomes" id="UP001152759">
    <property type="component" value="Chromosome 2"/>
</dbReference>
<accession>A0A9P0A4M8</accession>